<organism evidence="2 3">
    <name type="scientific">Desulfobacter postgatei 2ac9</name>
    <dbReference type="NCBI Taxonomy" id="879212"/>
    <lineage>
        <taxon>Bacteria</taxon>
        <taxon>Pseudomonadati</taxon>
        <taxon>Thermodesulfobacteriota</taxon>
        <taxon>Desulfobacteria</taxon>
        <taxon>Desulfobacterales</taxon>
        <taxon>Desulfobacteraceae</taxon>
        <taxon>Desulfobacter</taxon>
    </lineage>
</organism>
<feature type="domain" description="Glycosyl transferase family 1" evidence="1">
    <location>
        <begin position="225"/>
        <end position="395"/>
    </location>
</feature>
<dbReference type="Gene3D" id="3.40.50.2000">
    <property type="entry name" value="Glycogen Phosphorylase B"/>
    <property type="match status" value="2"/>
</dbReference>
<dbReference type="SUPFAM" id="SSF53756">
    <property type="entry name" value="UDP-Glycosyltransferase/glycogen phosphorylase"/>
    <property type="match status" value="1"/>
</dbReference>
<dbReference type="EMBL" id="CM001488">
    <property type="protein sequence ID" value="EIM64875.1"/>
    <property type="molecule type" value="Genomic_DNA"/>
</dbReference>
<dbReference type="InterPro" id="IPR001296">
    <property type="entry name" value="Glyco_trans_1"/>
</dbReference>
<sequence>MRVLIINTFSCGGGAARAARRLHHALLDQNIDSFFLSSDGIGTERDYLAQITDYKSAEIDGDIQGNYINKNRTSLSNTFFSVSLAHYDIMNLVLEIKPDIINLHWVARFLSYEILERLLSLHIPIVWTLHDERPYTGGCHYTAGCDQFISQKCANCPQLKQDPLSLTKKNLEKSNNLLKGKKVTVVCPSSWLSRRAKQSAVFCDNQILTIKNCVEIDIFTQLDKRKEKERLGIPVDSIAILAGAHDNKEKRKGYSYFLHALKIINDDYSLSTFVKQGKIVILIVGEHAEDIEFLGYKTKNFGYINDDSMLSSIYNAADVFVLPSLEDNLPNTLLESGACATPMVAFNSGGISDIVIDRKTGLLAKTGSAIQLALHLKLLINYPDTRNRLGENARAFVTKECNPNKQAEEYLNVYQSLT</sequence>
<dbReference type="Proteomes" id="UP000005778">
    <property type="component" value="Chromosome"/>
</dbReference>
<dbReference type="GO" id="GO:0016757">
    <property type="term" value="F:glycosyltransferase activity"/>
    <property type="evidence" value="ECO:0007669"/>
    <property type="project" value="InterPro"/>
</dbReference>
<dbReference type="AlphaFoldDB" id="I5B5W2"/>
<name>I5B5W2_9BACT</name>
<evidence type="ECO:0000313" key="3">
    <source>
        <dbReference type="Proteomes" id="UP000005778"/>
    </source>
</evidence>
<keyword evidence="3" id="KW-1185">Reference proteome</keyword>
<keyword evidence="2" id="KW-0808">Transferase</keyword>
<dbReference type="STRING" id="879212.DespoDRAFT_03067"/>
<dbReference type="OrthoDB" id="9790710at2"/>
<dbReference type="PANTHER" id="PTHR12526">
    <property type="entry name" value="GLYCOSYLTRANSFERASE"/>
    <property type="match status" value="1"/>
</dbReference>
<dbReference type="RefSeq" id="WP_004074514.1">
    <property type="nucleotide sequence ID" value="NZ_CM001488.1"/>
</dbReference>
<dbReference type="HOGENOM" id="CLU_009583_28_2_7"/>
<dbReference type="eggNOG" id="COG0438">
    <property type="taxonomic scope" value="Bacteria"/>
</dbReference>
<evidence type="ECO:0000259" key="1">
    <source>
        <dbReference type="Pfam" id="PF00534"/>
    </source>
</evidence>
<protein>
    <submittedName>
        <fullName evidence="2">Glycosyltransferase</fullName>
    </submittedName>
</protein>
<proteinExistence type="predicted"/>
<dbReference type="Pfam" id="PF00534">
    <property type="entry name" value="Glycos_transf_1"/>
    <property type="match status" value="1"/>
</dbReference>
<reference evidence="2 3" key="2">
    <citation type="submission" date="2012-02" db="EMBL/GenBank/DDBJ databases">
        <title>Improved High-Quality Draft sequence of Desulfobacter postgatei 2ac9.</title>
        <authorList>
            <consortium name="US DOE Joint Genome Institute"/>
            <person name="Lucas S."/>
            <person name="Han J."/>
            <person name="Lapidus A."/>
            <person name="Cheng J.-F."/>
            <person name="Goodwin L."/>
            <person name="Pitluck S."/>
            <person name="Peters L."/>
            <person name="Ovchinnikova G."/>
            <person name="Held B."/>
            <person name="Detter J.C."/>
            <person name="Han C."/>
            <person name="Tapia R."/>
            <person name="Land M."/>
            <person name="Hauser L."/>
            <person name="Kyrpides N."/>
            <person name="Ivanova N."/>
            <person name="Pagani I."/>
            <person name="Orellana R."/>
            <person name="Lovley D."/>
            <person name="Woyke T."/>
        </authorList>
    </citation>
    <scope>NUCLEOTIDE SEQUENCE [LARGE SCALE GENOMIC DNA]</scope>
    <source>
        <strain evidence="2 3">2ac9</strain>
    </source>
</reference>
<evidence type="ECO:0000313" key="2">
    <source>
        <dbReference type="EMBL" id="EIM64875.1"/>
    </source>
</evidence>
<dbReference type="PANTHER" id="PTHR12526:SF626">
    <property type="entry name" value="GLL4300 PROTEIN"/>
    <property type="match status" value="1"/>
</dbReference>
<accession>I5B5W2</accession>
<reference evidence="2 3" key="1">
    <citation type="submission" date="2011-09" db="EMBL/GenBank/DDBJ databases">
        <authorList>
            <consortium name="US DOE Joint Genome Institute (JGI-PGF)"/>
            <person name="Lucas S."/>
            <person name="Han J."/>
            <person name="Lapidus A."/>
            <person name="Cheng J.-F."/>
            <person name="Goodwin L."/>
            <person name="Pitluck S."/>
            <person name="Peters L."/>
            <person name="Land M.L."/>
            <person name="Hauser L."/>
            <person name="Orellana R."/>
            <person name="Lovley D."/>
            <person name="Woyke T.J."/>
        </authorList>
    </citation>
    <scope>NUCLEOTIDE SEQUENCE [LARGE SCALE GENOMIC DNA]</scope>
    <source>
        <strain evidence="2 3">2ac9</strain>
    </source>
</reference>
<gene>
    <name evidence="2" type="ORF">DespoDRAFT_03067</name>
</gene>